<protein>
    <submittedName>
        <fullName evidence="2">Uncharacterized protein</fullName>
    </submittedName>
</protein>
<evidence type="ECO:0000313" key="3">
    <source>
        <dbReference type="Proteomes" id="UP001216674"/>
    </source>
</evidence>
<proteinExistence type="predicted"/>
<organism evidence="2 3">
    <name type="scientific">Cupriavidus basilensis</name>
    <dbReference type="NCBI Taxonomy" id="68895"/>
    <lineage>
        <taxon>Bacteria</taxon>
        <taxon>Pseudomonadati</taxon>
        <taxon>Pseudomonadota</taxon>
        <taxon>Betaproteobacteria</taxon>
        <taxon>Burkholderiales</taxon>
        <taxon>Burkholderiaceae</taxon>
        <taxon>Cupriavidus</taxon>
    </lineage>
</organism>
<name>A0ABT6AG64_9BURK</name>
<dbReference type="Proteomes" id="UP001216674">
    <property type="component" value="Unassembled WGS sequence"/>
</dbReference>
<sequence>MGVSFVSAGNISPFVLKFGEMYLFVFYSVLTKPVFPGKNKYGLPDADAENIFLNRFNISMYFSMQDIQERRHVVDAHWTSALASVLIPSLFLAVHRNQLKPPRRNLLRRGHQGSSVSTFGSATLTGALP</sequence>
<keyword evidence="3" id="KW-1185">Reference proteome</keyword>
<gene>
    <name evidence="2" type="ORF">P3W85_01260</name>
</gene>
<accession>A0ABT6AG64</accession>
<evidence type="ECO:0000313" key="2">
    <source>
        <dbReference type="EMBL" id="MDF3831593.1"/>
    </source>
</evidence>
<feature type="region of interest" description="Disordered" evidence="1">
    <location>
        <begin position="105"/>
        <end position="129"/>
    </location>
</feature>
<reference evidence="2 3" key="1">
    <citation type="submission" date="2023-03" db="EMBL/GenBank/DDBJ databases">
        <title>Draft assemblies of triclosan tolerant bacteria isolated from returned activated sludge.</title>
        <authorList>
            <person name="Van Hamelsveld S."/>
        </authorList>
    </citation>
    <scope>NUCLEOTIDE SEQUENCE [LARGE SCALE GENOMIC DNA]</scope>
    <source>
        <strain evidence="2 3">GW210010_S58</strain>
    </source>
</reference>
<evidence type="ECO:0000256" key="1">
    <source>
        <dbReference type="SAM" id="MobiDB-lite"/>
    </source>
</evidence>
<dbReference type="EMBL" id="JARJLM010000017">
    <property type="protein sequence ID" value="MDF3831593.1"/>
    <property type="molecule type" value="Genomic_DNA"/>
</dbReference>
<dbReference type="RefSeq" id="WP_276263432.1">
    <property type="nucleotide sequence ID" value="NZ_JARJLM010000017.1"/>
</dbReference>
<comment type="caution">
    <text evidence="2">The sequence shown here is derived from an EMBL/GenBank/DDBJ whole genome shotgun (WGS) entry which is preliminary data.</text>
</comment>
<feature type="compositionally biased region" description="Polar residues" evidence="1">
    <location>
        <begin position="112"/>
        <end position="129"/>
    </location>
</feature>